<protein>
    <submittedName>
        <fullName evidence="1">Uncharacterized protein</fullName>
    </submittedName>
</protein>
<evidence type="ECO:0000313" key="1">
    <source>
        <dbReference type="EMBL" id="WEL19872.1"/>
    </source>
</evidence>
<accession>A0ABY8CFA6</accession>
<organism evidence="1 2">
    <name type="scientific">Candidatus Nanohalococcus occultus</name>
    <dbReference type="NCBI Taxonomy" id="2978047"/>
    <lineage>
        <taxon>Archaea</taxon>
        <taxon>Candidatus Nanohalarchaeota</taxon>
        <taxon>Candidatus Nanohalarchaeota incertae sedis</taxon>
        <taxon>Candidatus Nanohalococcus</taxon>
    </lineage>
</organism>
<dbReference type="Proteomes" id="UP001218034">
    <property type="component" value="Chromosome"/>
</dbReference>
<name>A0ABY8CFA6_9ARCH</name>
<dbReference type="GeneID" id="90590302"/>
<gene>
    <name evidence="1" type="ORF">SVXNc_0865</name>
</gene>
<sequence length="85" mass="9417">MSVFDILDGAGEAVRDRFSTEPKYEAGSRVRVTEGDYAGEQRTVEAVAVNPPSWMKIIHGDNAPVAYVLDEEPRSVYEDQIEGTQ</sequence>
<dbReference type="EMBL" id="CP104395">
    <property type="protein sequence ID" value="WEL19872.1"/>
    <property type="molecule type" value="Genomic_DNA"/>
</dbReference>
<dbReference type="RefSeq" id="WP_347721703.1">
    <property type="nucleotide sequence ID" value="NZ_CP104395.1"/>
</dbReference>
<proteinExistence type="predicted"/>
<reference evidence="1 2" key="1">
    <citation type="submission" date="2022-09" db="EMBL/GenBank/DDBJ databases">
        <title>Xylan utilization by haloarchaea-nanohaloarchaea associations.</title>
        <authorList>
            <person name="Yakimov M."/>
        </authorList>
    </citation>
    <scope>NUCLEOTIDE SEQUENCE [LARGE SCALE GENOMIC DNA]</scope>
    <source>
        <strain evidence="1 2">SVXNc</strain>
    </source>
</reference>
<evidence type="ECO:0000313" key="2">
    <source>
        <dbReference type="Proteomes" id="UP001218034"/>
    </source>
</evidence>
<keyword evidence="2" id="KW-1185">Reference proteome</keyword>